<keyword evidence="7" id="KW-1185">Reference proteome</keyword>
<dbReference type="GO" id="GO:0000287">
    <property type="term" value="F:magnesium ion binding"/>
    <property type="evidence" value="ECO:0007669"/>
    <property type="project" value="InterPro"/>
</dbReference>
<dbReference type="AlphaFoldDB" id="A0AAN6D9R3"/>
<dbReference type="InterPro" id="IPR037143">
    <property type="entry name" value="4-PPantetheinyl_Trfase_dom_sf"/>
</dbReference>
<name>A0AAN6D9R3_9ASCO</name>
<dbReference type="Proteomes" id="UP000697297">
    <property type="component" value="Unassembled WGS sequence"/>
</dbReference>
<dbReference type="InterPro" id="IPR055066">
    <property type="entry name" value="AASDHPPT_N"/>
</dbReference>
<feature type="domain" description="4'-phosphopantetheinyl transferase N-terminal" evidence="4">
    <location>
        <begin position="35"/>
        <end position="118"/>
    </location>
</feature>
<dbReference type="Pfam" id="PF01648">
    <property type="entry name" value="ACPS"/>
    <property type="match status" value="1"/>
</dbReference>
<dbReference type="Proteomes" id="UP000738402">
    <property type="component" value="Unassembled WGS sequence"/>
</dbReference>
<dbReference type="PANTHER" id="PTHR12215">
    <property type="entry name" value="PHOSPHOPANTETHEINE TRANSFERASE"/>
    <property type="match status" value="1"/>
</dbReference>
<dbReference type="SUPFAM" id="SSF56214">
    <property type="entry name" value="4'-phosphopantetheinyl transferase"/>
    <property type="match status" value="2"/>
</dbReference>
<evidence type="ECO:0000313" key="5">
    <source>
        <dbReference type="EMBL" id="KAG7730722.1"/>
    </source>
</evidence>
<accession>A0AAN6D9R3</accession>
<evidence type="ECO:0000313" key="6">
    <source>
        <dbReference type="EMBL" id="KAG7769233.1"/>
    </source>
</evidence>
<dbReference type="GO" id="GO:0019878">
    <property type="term" value="P:lysine biosynthetic process via aminoadipic acid"/>
    <property type="evidence" value="ECO:0007669"/>
    <property type="project" value="TreeGrafter"/>
</dbReference>
<proteinExistence type="predicted"/>
<evidence type="ECO:0000259" key="3">
    <source>
        <dbReference type="Pfam" id="PF01648"/>
    </source>
</evidence>
<evidence type="ECO:0000259" key="4">
    <source>
        <dbReference type="Pfam" id="PF22624"/>
    </source>
</evidence>
<evidence type="ECO:0000256" key="1">
    <source>
        <dbReference type="ARBA" id="ARBA00013172"/>
    </source>
</evidence>
<evidence type="ECO:0000256" key="2">
    <source>
        <dbReference type="ARBA" id="ARBA00022679"/>
    </source>
</evidence>
<dbReference type="Gene3D" id="3.90.470.20">
    <property type="entry name" value="4'-phosphopantetheinyl transferase domain"/>
    <property type="match status" value="2"/>
</dbReference>
<dbReference type="EMBL" id="JAHLUN010000001">
    <property type="protein sequence ID" value="KAG7769233.1"/>
    <property type="molecule type" value="Genomic_DNA"/>
</dbReference>
<dbReference type="GO" id="GO:0008897">
    <property type="term" value="F:holo-[acyl-carrier-protein] synthase activity"/>
    <property type="evidence" value="ECO:0007669"/>
    <property type="project" value="UniProtKB-EC"/>
</dbReference>
<protein>
    <recommendedName>
        <fullName evidence="1">holo-[acyl-carrier-protein] synthase</fullName>
        <ecNumber evidence="1">2.7.8.7</ecNumber>
    </recommendedName>
</protein>
<gene>
    <name evidence="5" type="ORF">KL933_000517</name>
    <name evidence="6" type="ORF">KL946_000516</name>
</gene>
<dbReference type="GO" id="GO:0005829">
    <property type="term" value="C:cytosol"/>
    <property type="evidence" value="ECO:0007669"/>
    <property type="project" value="TreeGrafter"/>
</dbReference>
<reference evidence="5 7" key="1">
    <citation type="journal article" date="2021" name="G3 (Bethesda)">
        <title>Genomic diversity, chromosomal rearrangements, and interspecies hybridization in the ogataea polymorpha species complex.</title>
        <authorList>
            <person name="Hanson S.J."/>
            <person name="Cinneide E.O."/>
            <person name="Salzberg L.I."/>
            <person name="Wolfe K.H."/>
            <person name="McGowan J."/>
            <person name="Fitzpatrick D.A."/>
            <person name="Matlin K."/>
        </authorList>
    </citation>
    <scope>NUCLEOTIDE SEQUENCE</scope>
    <source>
        <strain evidence="6">81-436-3</strain>
        <strain evidence="5">83-405-1</strain>
    </source>
</reference>
<dbReference type="InterPro" id="IPR008278">
    <property type="entry name" value="4-PPantetheinyl_Trfase_dom"/>
</dbReference>
<evidence type="ECO:0000313" key="8">
    <source>
        <dbReference type="Proteomes" id="UP000738402"/>
    </source>
</evidence>
<keyword evidence="2" id="KW-0808">Transferase</keyword>
<organism evidence="5 8">
    <name type="scientific">Ogataea haglerorum</name>
    <dbReference type="NCBI Taxonomy" id="1937702"/>
    <lineage>
        <taxon>Eukaryota</taxon>
        <taxon>Fungi</taxon>
        <taxon>Dikarya</taxon>
        <taxon>Ascomycota</taxon>
        <taxon>Saccharomycotina</taxon>
        <taxon>Pichiomycetes</taxon>
        <taxon>Pichiales</taxon>
        <taxon>Pichiaceae</taxon>
        <taxon>Ogataea</taxon>
    </lineage>
</organism>
<dbReference type="PANTHER" id="PTHR12215:SF10">
    <property type="entry name" value="L-AMINOADIPATE-SEMIALDEHYDE DEHYDROGENASE-PHOSPHOPANTETHEINYL TRANSFERASE"/>
    <property type="match status" value="1"/>
</dbReference>
<dbReference type="Pfam" id="PF22624">
    <property type="entry name" value="AASDHPPT_N"/>
    <property type="match status" value="1"/>
</dbReference>
<feature type="domain" description="4'-phosphopantetheinyl transferase" evidence="3">
    <location>
        <begin position="127"/>
        <end position="221"/>
    </location>
</feature>
<comment type="caution">
    <text evidence="5">The sequence shown here is derived from an EMBL/GenBank/DDBJ whole genome shotgun (WGS) entry which is preliminary data.</text>
</comment>
<dbReference type="EMBL" id="JAHLUH010000001">
    <property type="protein sequence ID" value="KAG7730722.1"/>
    <property type="molecule type" value="Genomic_DNA"/>
</dbReference>
<sequence>MCMLQGSENQFGSAPFVVFWVDLCDCGHILRDDYRFELLMRTLPLTDQAYILRKRSPLDKITSLMGALLLRYVFVRENLSSLIWHTLAFQKEAYGKPYVENSNIKFNQSDEKGIVAVAVDFLGVSEIGLDLANPQDVGDPREFLTHFRPVFSDLELQQIDTAISDLPQASQQQHLSLYWALKESYSKYKGVGLHGDLQQYEFLDVSPPSASLQQISIADQHAVYKLLPHNIVCSVVSSRTSLPDFVRIDGADMIDYVTNMH</sequence>
<evidence type="ECO:0000313" key="7">
    <source>
        <dbReference type="Proteomes" id="UP000697297"/>
    </source>
</evidence>
<dbReference type="EC" id="2.7.8.7" evidence="1"/>
<dbReference type="InterPro" id="IPR050559">
    <property type="entry name" value="P-Pant_transferase_sf"/>
</dbReference>